<dbReference type="SUPFAM" id="SSF52540">
    <property type="entry name" value="P-loop containing nucleoside triphosphate hydrolases"/>
    <property type="match status" value="1"/>
</dbReference>
<evidence type="ECO:0000313" key="1">
    <source>
        <dbReference type="EMBL" id="NOI07537.1"/>
    </source>
</evidence>
<dbReference type="RefSeq" id="WP_005377962.1">
    <property type="nucleotide sequence ID" value="NZ_BTGI01000005.1"/>
</dbReference>
<gene>
    <name evidence="1" type="ORF">F0254_01490</name>
</gene>
<dbReference type="Gene3D" id="3.40.50.300">
    <property type="entry name" value="P-loop containing nucleotide triphosphate hydrolases"/>
    <property type="match status" value="1"/>
</dbReference>
<dbReference type="EMBL" id="VTYF01000001">
    <property type="protein sequence ID" value="NOI07537.1"/>
    <property type="molecule type" value="Genomic_DNA"/>
</dbReference>
<dbReference type="GO" id="GO:0051782">
    <property type="term" value="P:negative regulation of cell division"/>
    <property type="evidence" value="ECO:0007669"/>
    <property type="project" value="InterPro"/>
</dbReference>
<proteinExistence type="predicted"/>
<dbReference type="Proteomes" id="UP000532247">
    <property type="component" value="Unassembled WGS sequence"/>
</dbReference>
<dbReference type="InterPro" id="IPR004596">
    <property type="entry name" value="Cell_div_suppressor_SulA"/>
</dbReference>
<name>A0A0L7UGP6_VIBAL</name>
<sequence>MQLQSQSHTYSRYNVLAQATKPMAVSDQLLSKLAVLSQQKQWILFTADCPRPDFEQLTASNICCKNVIQMKPSQQLSEVEIVIKAIRSGNASAVVASNKIALMNQSMLRDMAQRYQCEVFFVEGRVNKYH</sequence>
<reference evidence="1 2" key="1">
    <citation type="submission" date="2019-09" db="EMBL/GenBank/DDBJ databases">
        <title>Draft genome sequencing and comparative genomics of hatchery-associated Vibrios.</title>
        <authorList>
            <person name="Kehlet-Delgado H."/>
            <person name="Mueller R.S."/>
        </authorList>
    </citation>
    <scope>NUCLEOTIDE SEQUENCE [LARGE SCALE GENOMIC DNA]</scope>
    <source>
        <strain evidence="1 2">081416A</strain>
    </source>
</reference>
<comment type="caution">
    <text evidence="1">The sequence shown here is derived from an EMBL/GenBank/DDBJ whole genome shotgun (WGS) entry which is preliminary data.</text>
</comment>
<protein>
    <submittedName>
        <fullName evidence="1">Uncharacterized protein</fullName>
    </submittedName>
</protein>
<dbReference type="GO" id="GO:0009432">
    <property type="term" value="P:SOS response"/>
    <property type="evidence" value="ECO:0007669"/>
    <property type="project" value="InterPro"/>
</dbReference>
<organism evidence="1 2">
    <name type="scientific">Vibrio alginolyticus</name>
    <dbReference type="NCBI Taxonomy" id="663"/>
    <lineage>
        <taxon>Bacteria</taxon>
        <taxon>Pseudomonadati</taxon>
        <taxon>Pseudomonadota</taxon>
        <taxon>Gammaproteobacteria</taxon>
        <taxon>Vibrionales</taxon>
        <taxon>Vibrionaceae</taxon>
        <taxon>Vibrio</taxon>
    </lineage>
</organism>
<dbReference type="AlphaFoldDB" id="A0A0L7UGP6"/>
<dbReference type="InterPro" id="IPR027417">
    <property type="entry name" value="P-loop_NTPase"/>
</dbReference>
<dbReference type="eggNOG" id="ENOG5031N5Y">
    <property type="taxonomic scope" value="Bacteria"/>
</dbReference>
<dbReference type="OrthoDB" id="5898548at2"/>
<dbReference type="GeneID" id="75168035"/>
<accession>A0A0L7UGP6</accession>
<dbReference type="STRING" id="663.BAU10_05610"/>
<evidence type="ECO:0000313" key="2">
    <source>
        <dbReference type="Proteomes" id="UP000532247"/>
    </source>
</evidence>
<dbReference type="Pfam" id="PF03846">
    <property type="entry name" value="SulA"/>
    <property type="match status" value="1"/>
</dbReference>